<evidence type="ECO:0008006" key="3">
    <source>
        <dbReference type="Google" id="ProtNLM"/>
    </source>
</evidence>
<reference evidence="1 2" key="1">
    <citation type="submission" date="2008-11" db="EMBL/GenBank/DDBJ databases">
        <title>Draft genome sequence of Bacteroides pectinophilus (ATCC 43243).</title>
        <authorList>
            <person name="Sudarsanam P."/>
            <person name="Ley R."/>
            <person name="Guruge J."/>
            <person name="Turnbaugh P.J."/>
            <person name="Mahowald M."/>
            <person name="Liep D."/>
            <person name="Gordon J."/>
        </authorList>
    </citation>
    <scope>NUCLEOTIDE SEQUENCE [LARGE SCALE GENOMIC DNA]</scope>
    <source>
        <strain evidence="1 2">ATCC 43243</strain>
    </source>
</reference>
<evidence type="ECO:0000313" key="1">
    <source>
        <dbReference type="EMBL" id="EEC56449.1"/>
    </source>
</evidence>
<dbReference type="PROSITE" id="PS51257">
    <property type="entry name" value="PROKAR_LIPOPROTEIN"/>
    <property type="match status" value="1"/>
</dbReference>
<dbReference type="HOGENOM" id="CLU_1432573_0_0_9"/>
<dbReference type="Proteomes" id="UP000003136">
    <property type="component" value="Unassembled WGS sequence"/>
</dbReference>
<accession>B7AW58</accession>
<organism evidence="1 2">
    <name type="scientific">[Bacteroides] pectinophilus ATCC 43243</name>
    <dbReference type="NCBI Taxonomy" id="483218"/>
    <lineage>
        <taxon>Bacteria</taxon>
        <taxon>Bacillati</taxon>
        <taxon>Bacillota</taxon>
        <taxon>Clostridia</taxon>
        <taxon>Eubacteriales</taxon>
    </lineage>
</organism>
<proteinExistence type="predicted"/>
<dbReference type="eggNOG" id="ENOG5032SNG">
    <property type="taxonomic scope" value="Bacteria"/>
</dbReference>
<name>B7AW58_9FIRM</name>
<keyword evidence="2" id="KW-1185">Reference proteome</keyword>
<dbReference type="AlphaFoldDB" id="B7AW58"/>
<reference evidence="1 2" key="2">
    <citation type="submission" date="2008-11" db="EMBL/GenBank/DDBJ databases">
        <authorList>
            <person name="Fulton L."/>
            <person name="Clifton S."/>
            <person name="Fulton B."/>
            <person name="Xu J."/>
            <person name="Minx P."/>
            <person name="Pepin K.H."/>
            <person name="Johnson M."/>
            <person name="Bhonagiri V."/>
            <person name="Nash W.E."/>
            <person name="Mardis E.R."/>
            <person name="Wilson R.K."/>
        </authorList>
    </citation>
    <scope>NUCLEOTIDE SEQUENCE [LARGE SCALE GENOMIC DNA]</scope>
    <source>
        <strain evidence="1 2">ATCC 43243</strain>
    </source>
</reference>
<gene>
    <name evidence="1" type="ORF">BACPEC_02958</name>
</gene>
<evidence type="ECO:0000313" key="2">
    <source>
        <dbReference type="Proteomes" id="UP000003136"/>
    </source>
</evidence>
<sequence length="205" mass="22069">MEVFMNKGFRHWIFILAGTAVISSFVGCTTGNNGNNTAAGSTQASQHAIGSSLELLNTVWNSYNEDERFYAAGGDVSHNNATEDAPGVYSVSDIDGLDRALGFPADCADKIDNAASLSHMMLANAFTCGVFHLKNPADSSTVTDAVKANIVQRHWLDGFPDKYVIAVTEDYVVVLWGYDELVDTFTDKLAAAYPSTKIICNAPVE</sequence>
<dbReference type="EMBL" id="ABVQ01000037">
    <property type="protein sequence ID" value="EEC56449.1"/>
    <property type="molecule type" value="Genomic_DNA"/>
</dbReference>
<protein>
    <recommendedName>
        <fullName evidence="3">Bacteriocin transport accessory protein</fullName>
    </recommendedName>
</protein>
<comment type="caution">
    <text evidence="1">The sequence shown here is derived from an EMBL/GenBank/DDBJ whole genome shotgun (WGS) entry which is preliminary data.</text>
</comment>